<proteinExistence type="predicted"/>
<name>A0A3G9FZR9_9CAUL</name>
<feature type="region of interest" description="Disordered" evidence="1">
    <location>
        <begin position="1"/>
        <end position="22"/>
    </location>
</feature>
<dbReference type="AlphaFoldDB" id="A0A3G9FZR9"/>
<evidence type="ECO:0000256" key="1">
    <source>
        <dbReference type="SAM" id="MobiDB-lite"/>
    </source>
</evidence>
<dbReference type="RefSeq" id="WP_126421011.1">
    <property type="nucleotide sequence ID" value="NZ_AP018827.1"/>
</dbReference>
<gene>
    <name evidence="2" type="ORF">EM6_1176</name>
</gene>
<organism evidence="2 3">
    <name type="scientific">Asticcacaulis excentricus</name>
    <dbReference type="NCBI Taxonomy" id="78587"/>
    <lineage>
        <taxon>Bacteria</taxon>
        <taxon>Pseudomonadati</taxon>
        <taxon>Pseudomonadota</taxon>
        <taxon>Alphaproteobacteria</taxon>
        <taxon>Caulobacterales</taxon>
        <taxon>Caulobacteraceae</taxon>
        <taxon>Asticcacaulis</taxon>
    </lineage>
</organism>
<evidence type="ECO:0008006" key="4">
    <source>
        <dbReference type="Google" id="ProtNLM"/>
    </source>
</evidence>
<evidence type="ECO:0000313" key="3">
    <source>
        <dbReference type="Proteomes" id="UP000278756"/>
    </source>
</evidence>
<feature type="compositionally biased region" description="Basic and acidic residues" evidence="1">
    <location>
        <begin position="8"/>
        <end position="22"/>
    </location>
</feature>
<protein>
    <recommendedName>
        <fullName evidence="4">CopG family transcriptional regulator</fullName>
    </recommendedName>
</protein>
<dbReference type="EMBL" id="AP018827">
    <property type="protein sequence ID" value="BBF80592.1"/>
    <property type="molecule type" value="Genomic_DNA"/>
</dbReference>
<reference evidence="3" key="1">
    <citation type="journal article" date="2017" name="Biotechnol. Biofuels">
        <title>Evaluation of environmental bacterial communities as a factor affecting the growth of duckweed Lemna minor.</title>
        <authorList>
            <person name="Ishizawa H."/>
            <person name="Kuroda M."/>
            <person name="Morikawa M."/>
            <person name="Ike M."/>
        </authorList>
    </citation>
    <scope>NUCLEOTIDE SEQUENCE [LARGE SCALE GENOMIC DNA]</scope>
    <source>
        <strain evidence="3">M6</strain>
    </source>
</reference>
<reference evidence="3" key="2">
    <citation type="journal article" date="2017" name="Plant Physiol. Biochem.">
        <title>Differential oxidative and antioxidative response of duckweed Lemna minor toward plant growth promoting/inhibiting bacteria.</title>
        <authorList>
            <person name="Ishizawa H."/>
            <person name="Kuroda M."/>
            <person name="Morikawa M."/>
            <person name="Ike M."/>
        </authorList>
    </citation>
    <scope>NUCLEOTIDE SEQUENCE [LARGE SCALE GENOMIC DNA]</scope>
    <source>
        <strain evidence="3">M6</strain>
    </source>
</reference>
<evidence type="ECO:0000313" key="2">
    <source>
        <dbReference type="EMBL" id="BBF80592.1"/>
    </source>
</evidence>
<sequence length="57" mass="6530">MTQAPKPHLSEDQSDFHSAVEEGLHSLEADQLVPYEEVRRWLLSWGTPSELPKPECQ</sequence>
<dbReference type="OrthoDB" id="7211147at2"/>
<dbReference type="Proteomes" id="UP000278756">
    <property type="component" value="Chromosome 1"/>
</dbReference>
<accession>A0A3G9FZR9</accession>